<feature type="domain" description="DUF3502" evidence="1">
    <location>
        <begin position="461"/>
        <end position="528"/>
    </location>
</feature>
<dbReference type="PROSITE" id="PS51318">
    <property type="entry name" value="TAT"/>
    <property type="match status" value="1"/>
</dbReference>
<name>A0A291TAT7_9FIRM</name>
<dbReference type="InterPro" id="IPR006059">
    <property type="entry name" value="SBP"/>
</dbReference>
<dbReference type="InterPro" id="IPR050490">
    <property type="entry name" value="Bact_solute-bd_prot1"/>
</dbReference>
<dbReference type="AlphaFoldDB" id="A0A291TAT7"/>
<dbReference type="SUPFAM" id="SSF53850">
    <property type="entry name" value="Periplasmic binding protein-like II"/>
    <property type="match status" value="1"/>
</dbReference>
<gene>
    <name evidence="2" type="ORF">CRH10_08360</name>
</gene>
<organism evidence="2 3">
    <name type="scientific">Faecalibacterium prausnitzii</name>
    <dbReference type="NCBI Taxonomy" id="853"/>
    <lineage>
        <taxon>Bacteria</taxon>
        <taxon>Bacillati</taxon>
        <taxon>Bacillota</taxon>
        <taxon>Clostridia</taxon>
        <taxon>Eubacteriales</taxon>
        <taxon>Oscillospiraceae</taxon>
        <taxon>Faecalibacterium</taxon>
    </lineage>
</organism>
<evidence type="ECO:0000313" key="2">
    <source>
        <dbReference type="EMBL" id="ATL90303.1"/>
    </source>
</evidence>
<dbReference type="PANTHER" id="PTHR43649:SF17">
    <property type="entry name" value="ABC TRANSPORTER SOLUTE BINDING PROTEIN-SUGAR TRANSPORT"/>
    <property type="match status" value="1"/>
</dbReference>
<dbReference type="InterPro" id="IPR022627">
    <property type="entry name" value="DUF3502"/>
</dbReference>
<dbReference type="InterPro" id="IPR019546">
    <property type="entry name" value="TAT_signal_bac_arc"/>
</dbReference>
<accession>A0A291TAT7</accession>
<evidence type="ECO:0000313" key="3">
    <source>
        <dbReference type="Proteomes" id="UP000223709"/>
    </source>
</evidence>
<protein>
    <recommendedName>
        <fullName evidence="1">DUF3502 domain-containing protein</fullName>
    </recommendedName>
</protein>
<proteinExistence type="predicted"/>
<dbReference type="NCBIfam" id="TIGR01409">
    <property type="entry name" value="TAT_signal_seq"/>
    <property type="match status" value="1"/>
</dbReference>
<sequence>MRKWAAPAKCLISHARKGVGRYMRRRTIMKKWISRRNFLKATGISAVAAGLTACGGSSSSTSSSTASGSAAASGEMPKVVMYYPLSSVQPDQEKVAKAIHDYVADKKGIDLQLEVVPSSSYNNQLNLVMAGSEQVDIALVWGTMVSSCVAKGALLPLDDLLDEFGMDIQECLGDYLQAGKVSGVTYQVPVNRSLFYQGGIVVRTDILEKYGIDPATIKTTDDLDEMFETIHAGEPDMAMMRLEGSGTFVYADYDPLGDTFGVLLNYGQDDEISDLFSSDKFRAECEKHREWFKKGWIASDILTTTDGAAEQIKAGKLLGFYGTVGPGTAQDKTNQCGRDMTVIPLNTVFSYTTKVNSFGWSLLNNSKNPEAAMQVLDMMYSDPTFLNMLDWGLEGVHYKLKEGSDRIITFADGVDASTSGYFHNWSFAFGDQLIAYFWDGTEEDFPEQVRAMNESAMLSKAMGFAYDVTPVKTEYTAVTNVCDQYLSALAYGCIDIDDNLPKFLKELESAGLQKIIDEKAAQFADWKKENGVS</sequence>
<dbReference type="Pfam" id="PF12010">
    <property type="entry name" value="DUF3502"/>
    <property type="match status" value="1"/>
</dbReference>
<dbReference type="Proteomes" id="UP000223709">
    <property type="component" value="Chromosome"/>
</dbReference>
<dbReference type="Pfam" id="PF01547">
    <property type="entry name" value="SBP_bac_1"/>
    <property type="match status" value="1"/>
</dbReference>
<reference evidence="2 3" key="1">
    <citation type="submission" date="2017-10" db="EMBL/GenBank/DDBJ databases">
        <title>Complete Genome Sequence of Faecalibacterium prausnitzii isolated from the gut of healthy adult Indian.</title>
        <authorList>
            <person name="Bag S."/>
            <person name="Ghosh T.S."/>
            <person name="Das B."/>
        </authorList>
    </citation>
    <scope>NUCLEOTIDE SEQUENCE [LARGE SCALE GENOMIC DNA]</scope>
    <source>
        <strain evidence="2 3">Indica</strain>
    </source>
</reference>
<dbReference type="InterPro" id="IPR006311">
    <property type="entry name" value="TAT_signal"/>
</dbReference>
<dbReference type="EMBL" id="CP023819">
    <property type="protein sequence ID" value="ATL90303.1"/>
    <property type="molecule type" value="Genomic_DNA"/>
</dbReference>
<dbReference type="Gene3D" id="3.40.190.10">
    <property type="entry name" value="Periplasmic binding protein-like II"/>
    <property type="match status" value="1"/>
</dbReference>
<evidence type="ECO:0000259" key="1">
    <source>
        <dbReference type="Pfam" id="PF12010"/>
    </source>
</evidence>
<dbReference type="PANTHER" id="PTHR43649">
    <property type="entry name" value="ARABINOSE-BINDING PROTEIN-RELATED"/>
    <property type="match status" value="1"/>
</dbReference>